<evidence type="ECO:0000256" key="5">
    <source>
        <dbReference type="ARBA" id="ARBA00023237"/>
    </source>
</evidence>
<evidence type="ECO:0000259" key="7">
    <source>
        <dbReference type="Pfam" id="PF14322"/>
    </source>
</evidence>
<dbReference type="EMBL" id="JAFIDN010000001">
    <property type="protein sequence ID" value="MBP3191087.1"/>
    <property type="molecule type" value="Genomic_DNA"/>
</dbReference>
<accession>A0A8J7UU38</accession>
<evidence type="ECO:0000313" key="8">
    <source>
        <dbReference type="EMBL" id="MBP3191087.1"/>
    </source>
</evidence>
<dbReference type="Pfam" id="PF14322">
    <property type="entry name" value="SusD-like_3"/>
    <property type="match status" value="1"/>
</dbReference>
<dbReference type="RefSeq" id="WP_210509326.1">
    <property type="nucleotide sequence ID" value="NZ_JAFIDN010000001.1"/>
</dbReference>
<keyword evidence="9" id="KW-1185">Reference proteome</keyword>
<dbReference type="AlphaFoldDB" id="A0A8J7UU38"/>
<dbReference type="InterPro" id="IPR033985">
    <property type="entry name" value="SusD-like_N"/>
</dbReference>
<comment type="caution">
    <text evidence="8">The sequence shown here is derived from an EMBL/GenBank/DDBJ whole genome shotgun (WGS) entry which is preliminary data.</text>
</comment>
<dbReference type="InterPro" id="IPR011990">
    <property type="entry name" value="TPR-like_helical_dom_sf"/>
</dbReference>
<organism evidence="8 9">
    <name type="scientific">Natronogracilivirga saccharolytica</name>
    <dbReference type="NCBI Taxonomy" id="2812953"/>
    <lineage>
        <taxon>Bacteria</taxon>
        <taxon>Pseudomonadati</taxon>
        <taxon>Balneolota</taxon>
        <taxon>Balneolia</taxon>
        <taxon>Balneolales</taxon>
        <taxon>Cyclonatronaceae</taxon>
        <taxon>Natronogracilivirga</taxon>
    </lineage>
</organism>
<dbReference type="InterPro" id="IPR012944">
    <property type="entry name" value="SusD_RagB_dom"/>
</dbReference>
<dbReference type="SUPFAM" id="SSF48452">
    <property type="entry name" value="TPR-like"/>
    <property type="match status" value="1"/>
</dbReference>
<comment type="subcellular location">
    <subcellularLocation>
        <location evidence="1">Cell outer membrane</location>
    </subcellularLocation>
</comment>
<proteinExistence type="inferred from homology"/>
<protein>
    <submittedName>
        <fullName evidence="8">RagB/SusD family nutrient uptake outer membrane protein</fullName>
    </submittedName>
</protein>
<evidence type="ECO:0000256" key="3">
    <source>
        <dbReference type="ARBA" id="ARBA00022729"/>
    </source>
</evidence>
<dbReference type="Gene3D" id="1.25.40.390">
    <property type="match status" value="1"/>
</dbReference>
<name>A0A8J7UU38_9BACT</name>
<reference evidence="8" key="1">
    <citation type="submission" date="2021-02" db="EMBL/GenBank/DDBJ databases">
        <title>Natronogracilivirga saccharolytica gen. nov. sp. nov. a new anaerobic, haloalkiliphilic carbohydrate-fermenting bacterium from soda lake and proposing of Cyclonatronumiaceae fam. nov. in the phylum Balneolaeota.</title>
        <authorList>
            <person name="Zhilina T.N."/>
            <person name="Sorokin D.Y."/>
            <person name="Zavarzina D.G."/>
            <person name="Toshchakov S.V."/>
            <person name="Kublanov I.V."/>
        </authorList>
    </citation>
    <scope>NUCLEOTIDE SEQUENCE</scope>
    <source>
        <strain evidence="8">Z-1702</strain>
    </source>
</reference>
<evidence type="ECO:0000259" key="6">
    <source>
        <dbReference type="Pfam" id="PF07980"/>
    </source>
</evidence>
<dbReference type="Proteomes" id="UP000673975">
    <property type="component" value="Unassembled WGS sequence"/>
</dbReference>
<gene>
    <name evidence="8" type="ORF">NATSA_00275</name>
</gene>
<keyword evidence="5" id="KW-0998">Cell outer membrane</keyword>
<evidence type="ECO:0000256" key="1">
    <source>
        <dbReference type="ARBA" id="ARBA00004442"/>
    </source>
</evidence>
<comment type="similarity">
    <text evidence="2">Belongs to the SusD family.</text>
</comment>
<feature type="domain" description="SusD-like N-terminal" evidence="7">
    <location>
        <begin position="96"/>
        <end position="228"/>
    </location>
</feature>
<dbReference type="PROSITE" id="PS51257">
    <property type="entry name" value="PROKAR_LIPOPROTEIN"/>
    <property type="match status" value="1"/>
</dbReference>
<keyword evidence="3" id="KW-0732">Signal</keyword>
<evidence type="ECO:0000256" key="2">
    <source>
        <dbReference type="ARBA" id="ARBA00006275"/>
    </source>
</evidence>
<keyword evidence="4" id="KW-0472">Membrane</keyword>
<evidence type="ECO:0000313" key="9">
    <source>
        <dbReference type="Proteomes" id="UP000673975"/>
    </source>
</evidence>
<dbReference type="CDD" id="cd08977">
    <property type="entry name" value="SusD"/>
    <property type="match status" value="1"/>
</dbReference>
<feature type="domain" description="RagB/SusD" evidence="6">
    <location>
        <begin position="360"/>
        <end position="514"/>
    </location>
</feature>
<sequence length="514" mass="58410">MKRLTLIITLFGLLLLSGCVDDFLEHTPPVERTQDNFFQSERDAQQALFAVYEVLTFHHGRDNQGFHPFDLISNVLSDDAFGGGSGPGDQPEILEFNRHNISVTNGKALGIWSDRFTGIYRANLLLDNIDDVSFDNEETRAIMAAEARFLRVLFYYDLVRFFGYVPLVERPLVAEDIRIPQDDPDDVYNFMITELLDIIPDLRDNIPSNEMGRASSWAAKSMLGRIFLYHRDYAQPVLGVGNPPVSESEVIGHLEDVINNSGHELLDDFADLWGTDGNNNNEAIFSVQHIETSFGDWGFLNGSIGNWASQMTGLRGVGFHPEYISGWSFQPVTGDLAESFDEDADSRYFASILDPVEEGVNHDADGMHQWRGFAFKKFYPRRADLPSVNLEFNWPYNRPVIRFADVLLMAAELGASDAQNYFDQVRMRAYGDDFEQIPVNRENIMEERRLEFAGEGKRYWDLLRMGLDTAAETINARADGDIRIEFRTERLGLLPIPQSEINLSDRTLEQNPGY</sequence>
<evidence type="ECO:0000256" key="4">
    <source>
        <dbReference type="ARBA" id="ARBA00023136"/>
    </source>
</evidence>
<dbReference type="GO" id="GO:0009279">
    <property type="term" value="C:cell outer membrane"/>
    <property type="evidence" value="ECO:0007669"/>
    <property type="project" value="UniProtKB-SubCell"/>
</dbReference>
<dbReference type="Pfam" id="PF07980">
    <property type="entry name" value="SusD_RagB"/>
    <property type="match status" value="1"/>
</dbReference>